<evidence type="ECO:0000313" key="3">
    <source>
        <dbReference type="Proteomes" id="UP000009336"/>
    </source>
</evidence>
<dbReference type="AlphaFoldDB" id="K8WDZ8"/>
<dbReference type="Proteomes" id="UP000009336">
    <property type="component" value="Unassembled WGS sequence"/>
</dbReference>
<dbReference type="STRING" id="1141662.OOA_13557"/>
<evidence type="ECO:0000313" key="2">
    <source>
        <dbReference type="EMBL" id="EKT58156.1"/>
    </source>
</evidence>
<gene>
    <name evidence="2" type="ORF">OOA_13557</name>
</gene>
<keyword evidence="3" id="KW-1185">Reference proteome</keyword>
<reference evidence="2 3" key="1">
    <citation type="journal article" date="2012" name="BMC Genomics">
        <title>Comparative genomics of bacteria in the genus Providencia isolated from wild Drosophila melanogaster.</title>
        <authorList>
            <person name="Galac M.R."/>
            <person name="Lazzaro B.P."/>
        </authorList>
    </citation>
    <scope>NUCLEOTIDE SEQUENCE [LARGE SCALE GENOMIC DNA]</scope>
    <source>
        <strain evidence="2 3">DSM 19968</strain>
    </source>
</reference>
<dbReference type="HOGENOM" id="CLU_098949_2_0_6"/>
<accession>K8WDZ8</accession>
<dbReference type="EMBL" id="AKKL01000037">
    <property type="protein sequence ID" value="EKT58156.1"/>
    <property type="molecule type" value="Genomic_DNA"/>
</dbReference>
<proteinExistence type="predicted"/>
<name>K8WDZ8_9GAMM</name>
<dbReference type="Pfam" id="PF12318">
    <property type="entry name" value="FAD-SLDH"/>
    <property type="match status" value="1"/>
</dbReference>
<dbReference type="PATRIC" id="fig|1141662.3.peg.2753"/>
<dbReference type="InterPro" id="IPR024651">
    <property type="entry name" value="FAD-SLDH_ssu"/>
</dbReference>
<evidence type="ECO:0000256" key="1">
    <source>
        <dbReference type="SAM" id="MobiDB-lite"/>
    </source>
</evidence>
<dbReference type="eggNOG" id="ENOG5032SIU">
    <property type="taxonomic scope" value="Bacteria"/>
</dbReference>
<feature type="region of interest" description="Disordered" evidence="1">
    <location>
        <begin position="146"/>
        <end position="166"/>
    </location>
</feature>
<organism evidence="2 3">
    <name type="scientific">Providencia burhodogranariea DSM 19968</name>
    <dbReference type="NCBI Taxonomy" id="1141662"/>
    <lineage>
        <taxon>Bacteria</taxon>
        <taxon>Pseudomonadati</taxon>
        <taxon>Pseudomonadota</taxon>
        <taxon>Gammaproteobacteria</taxon>
        <taxon>Enterobacterales</taxon>
        <taxon>Morganellaceae</taxon>
        <taxon>Providencia</taxon>
    </lineage>
</organism>
<sequence>MLLGSLAVSLGFTILGKMSNAATILSTPAPEGMARFMKISASLTGVPDPAADLGQIIYQGLISLNTKTPDLVTQLEGQLVNGKVNADAPAEIRTLATLINKAWYLGIVGDGEQAHCVAYEHALNYAPIADVCVLPTYARGEPHYWAKPPFADSNNNQSSTDKEKNV</sequence>
<comment type="caution">
    <text evidence="2">The sequence shown here is derived from an EMBL/GenBank/DDBJ whole genome shotgun (WGS) entry which is preliminary data.</text>
</comment>
<protein>
    <submittedName>
        <fullName evidence="2">Putative dehydrogenase subunit</fullName>
    </submittedName>
</protein>